<dbReference type="RefSeq" id="WP_122113497.1">
    <property type="nucleotide sequence ID" value="NZ_QOKZ01000007.1"/>
</dbReference>
<comment type="caution">
    <text evidence="6">The sequence shown here is derived from an EMBL/GenBank/DDBJ whole genome shotgun (WGS) entry which is preliminary data.</text>
</comment>
<dbReference type="InterPro" id="IPR045351">
    <property type="entry name" value="DUF6531"/>
</dbReference>
<dbReference type="Pfam" id="PF25799">
    <property type="entry name" value="prePAAR_I"/>
    <property type="match status" value="1"/>
</dbReference>
<feature type="transmembrane region" description="Helical" evidence="2">
    <location>
        <begin position="47"/>
        <end position="72"/>
    </location>
</feature>
<dbReference type="InterPro" id="IPR050708">
    <property type="entry name" value="T6SS_VgrG/RHS"/>
</dbReference>
<feature type="domain" description="DUF6531" evidence="3">
    <location>
        <begin position="262"/>
        <end position="332"/>
    </location>
</feature>
<evidence type="ECO:0000256" key="2">
    <source>
        <dbReference type="SAM" id="Phobius"/>
    </source>
</evidence>
<feature type="domain" description="Teneurin-like YD-shell" evidence="4">
    <location>
        <begin position="684"/>
        <end position="747"/>
    </location>
</feature>
<evidence type="ECO:0008006" key="8">
    <source>
        <dbReference type="Google" id="ProtNLM"/>
    </source>
</evidence>
<keyword evidence="7" id="KW-1185">Reference proteome</keyword>
<organism evidence="6 7">
    <name type="scientific">Paracoccus alkanivorans</name>
    <dbReference type="NCBI Taxonomy" id="2116655"/>
    <lineage>
        <taxon>Bacteria</taxon>
        <taxon>Pseudomonadati</taxon>
        <taxon>Pseudomonadota</taxon>
        <taxon>Alphaproteobacteria</taxon>
        <taxon>Rhodobacterales</taxon>
        <taxon>Paracoccaceae</taxon>
        <taxon>Paracoccus</taxon>
    </lineage>
</organism>
<dbReference type="InterPro" id="IPR008727">
    <property type="entry name" value="PAAR_motif"/>
</dbReference>
<feature type="transmembrane region" description="Helical" evidence="2">
    <location>
        <begin position="170"/>
        <end position="193"/>
    </location>
</feature>
<dbReference type="AlphaFoldDB" id="A0A3M0MA30"/>
<dbReference type="EMBL" id="QOKZ01000007">
    <property type="protein sequence ID" value="RMC33184.1"/>
    <property type="molecule type" value="Genomic_DNA"/>
</dbReference>
<reference evidence="6 7" key="1">
    <citation type="submission" date="2018-07" db="EMBL/GenBank/DDBJ databases">
        <authorList>
            <person name="Zhang Y."/>
            <person name="Wang L."/>
            <person name="Ma S."/>
        </authorList>
    </citation>
    <scope>NUCLEOTIDE SEQUENCE [LARGE SCALE GENOMIC DNA]</scope>
    <source>
        <strain evidence="6 7">4-2</strain>
    </source>
</reference>
<evidence type="ECO:0000313" key="7">
    <source>
        <dbReference type="Proteomes" id="UP000273516"/>
    </source>
</evidence>
<dbReference type="CDD" id="cd14742">
    <property type="entry name" value="PAAR_RHS"/>
    <property type="match status" value="1"/>
</dbReference>
<dbReference type="InterPro" id="IPR056823">
    <property type="entry name" value="TEN-like_YD-shell"/>
</dbReference>
<evidence type="ECO:0000256" key="1">
    <source>
        <dbReference type="ARBA" id="ARBA00022737"/>
    </source>
</evidence>
<dbReference type="Gene3D" id="2.60.200.60">
    <property type="match status" value="1"/>
</dbReference>
<feature type="domain" description="Teneurin-like YD-shell" evidence="4">
    <location>
        <begin position="765"/>
        <end position="886"/>
    </location>
</feature>
<dbReference type="NCBIfam" id="TIGR01643">
    <property type="entry name" value="YD_repeat_2x"/>
    <property type="match status" value="3"/>
</dbReference>
<feature type="domain" description="Double-stranded DNA deaminase toxin A prePAAR motif" evidence="5">
    <location>
        <begin position="7"/>
        <end position="60"/>
    </location>
</feature>
<keyword evidence="1" id="KW-0677">Repeat</keyword>
<dbReference type="Pfam" id="PF05488">
    <property type="entry name" value="PAAR_motif"/>
    <property type="match status" value="1"/>
</dbReference>
<dbReference type="PANTHER" id="PTHR32305">
    <property type="match status" value="1"/>
</dbReference>
<protein>
    <recommendedName>
        <fullName evidence="8">Type IV secretion protein Rhs</fullName>
    </recommendedName>
</protein>
<sequence length="943" mass="103115">MPPALAAAHIGHEIEHSSALMGFLIGAAVGLAVGALIVAATVATGGAALAVVAAVGGAVAATGGGALSGMYIGAAHMSPKGPISSGSPNVFYGPGRIPAARAIIDTVTCQDHGQKFLATGSDSVFINEYPAVRDDDKSECDGTVKSEFDNIFIGAETAQYLEIDPEVPEWMVNVAMGMVIVGGTVALVFGAAAAASAAGICGLINFGGTVIGGVLGSAILAPIGGMIGESLGGELGKRIGETVGGFLGGLVGGGLGNRLSAGHPVDVATGELYTSETDFVIGGIISVAWERFWISSSTQHGALGAKWHHPLDMAMAPADNYIVLRVEHGRLVLLPQLRVGQSFYHRAEKLVAMRKGDADWTIRKSNGLLYQMREDPTGRAWLRLSRIEDDNGNCVTVEYDDRGNLAEAVGSDGLRYLFISDLNDRIKTIERTDGKHRVKLCEYHYDSLGDLVAAADPHGVPIHYEYRAHLMTKETMRGGLSYHFKWDNHALGLQARCVSTWGDGELYRRNLEYFPGERITRVTNAQGASEIFEYDENGLVTYVRQPLGQASTLKYNRFAEPEQVIDPNGATSSWRYDAFGRVVETVNRGGAKTRFKYRADNPENPNFFNIYGEVDGLDAETAYEYDARGNLVVIADALGNETRILRDQRGLPLNLQDSEGTVVRFSWTPTGRLREERASKGGRISLDYDGFGRVIRETVENIEPTTFDYDSSDRVTHVHHPNGRKTVIDYDADGNIAALTAPSGKTTRWEYGGLPAPLMRINADGTRFNYRYDTEMSLVELTNEVGDTYRLEYDLNQRMKTEIGFDGRHQTYTYDDAGYVVGIVDGHRKHKFQRDLMGRLLRRDSSDGSWASYTYDLLGRMLRADNDVRKISYSYDAMGQVIAEIQDDAELTHTYSPRGRRIMSLLPDGRLLRFGYDQNGDFDSLILGSREIMKLDRDRIGRI</sequence>
<accession>A0A3M0MA30</accession>
<evidence type="ECO:0000313" key="6">
    <source>
        <dbReference type="EMBL" id="RMC33184.1"/>
    </source>
</evidence>
<evidence type="ECO:0000259" key="5">
    <source>
        <dbReference type="Pfam" id="PF25799"/>
    </source>
</evidence>
<dbReference type="Pfam" id="PF20148">
    <property type="entry name" value="DUF6531"/>
    <property type="match status" value="1"/>
</dbReference>
<dbReference type="Proteomes" id="UP000273516">
    <property type="component" value="Unassembled WGS sequence"/>
</dbReference>
<dbReference type="Pfam" id="PF25023">
    <property type="entry name" value="TEN_YD-shell"/>
    <property type="match status" value="3"/>
</dbReference>
<evidence type="ECO:0000259" key="4">
    <source>
        <dbReference type="Pfam" id="PF25023"/>
    </source>
</evidence>
<feature type="transmembrane region" description="Helical" evidence="2">
    <location>
        <begin position="20"/>
        <end position="40"/>
    </location>
</feature>
<keyword evidence="2" id="KW-0472">Membrane</keyword>
<gene>
    <name evidence="6" type="ORF">C9E81_16705</name>
</gene>
<proteinExistence type="predicted"/>
<keyword evidence="2" id="KW-1133">Transmembrane helix</keyword>
<name>A0A3M0MA30_9RHOB</name>
<feature type="transmembrane region" description="Helical" evidence="2">
    <location>
        <begin position="200"/>
        <end position="221"/>
    </location>
</feature>
<keyword evidence="2" id="KW-0812">Transmembrane</keyword>
<dbReference type="OrthoDB" id="7620568at2"/>
<dbReference type="Gene3D" id="2.180.10.10">
    <property type="entry name" value="RHS repeat-associated core"/>
    <property type="match status" value="2"/>
</dbReference>
<dbReference type="InterPro" id="IPR006530">
    <property type="entry name" value="YD"/>
</dbReference>
<evidence type="ECO:0000259" key="3">
    <source>
        <dbReference type="Pfam" id="PF20148"/>
    </source>
</evidence>
<dbReference type="InterPro" id="IPR057925">
    <property type="entry name" value="prePAAR_DddA"/>
</dbReference>
<dbReference type="PANTHER" id="PTHR32305:SF15">
    <property type="entry name" value="PROTEIN RHSA-RELATED"/>
    <property type="match status" value="1"/>
</dbReference>
<feature type="domain" description="Teneurin-like YD-shell" evidence="4">
    <location>
        <begin position="510"/>
        <end position="676"/>
    </location>
</feature>